<proteinExistence type="predicted"/>
<protein>
    <submittedName>
        <fullName evidence="2">Uncharacterized protein</fullName>
    </submittedName>
</protein>
<dbReference type="WBParaSite" id="jg8297">
    <property type="protein sequence ID" value="jg8297"/>
    <property type="gene ID" value="jg8297"/>
</dbReference>
<name>A0A915ERW2_9BILA</name>
<reference evidence="2" key="1">
    <citation type="submission" date="2022-11" db="UniProtKB">
        <authorList>
            <consortium name="WormBaseParasite"/>
        </authorList>
    </citation>
    <scope>IDENTIFICATION</scope>
</reference>
<organism evidence="1 2">
    <name type="scientific">Ditylenchus dipsaci</name>
    <dbReference type="NCBI Taxonomy" id="166011"/>
    <lineage>
        <taxon>Eukaryota</taxon>
        <taxon>Metazoa</taxon>
        <taxon>Ecdysozoa</taxon>
        <taxon>Nematoda</taxon>
        <taxon>Chromadorea</taxon>
        <taxon>Rhabditida</taxon>
        <taxon>Tylenchina</taxon>
        <taxon>Tylenchomorpha</taxon>
        <taxon>Sphaerularioidea</taxon>
        <taxon>Anguinidae</taxon>
        <taxon>Anguininae</taxon>
        <taxon>Ditylenchus</taxon>
    </lineage>
</organism>
<evidence type="ECO:0000313" key="2">
    <source>
        <dbReference type="WBParaSite" id="jg8297"/>
    </source>
</evidence>
<accession>A0A915ERW2</accession>
<dbReference type="Proteomes" id="UP000887574">
    <property type="component" value="Unplaced"/>
</dbReference>
<dbReference type="AlphaFoldDB" id="A0A915ERW2"/>
<keyword evidence="1" id="KW-1185">Reference proteome</keyword>
<sequence>MVLAGLKLKADMFMPYYEYCKIESLYEGIVRKGSYGNFYAGEDDFDVLEKLAYVRENRLAGVFTANLNGDDKKGLCKKGGMRFPLMSLVRQAFTGEYTYAFNKPVKETLQEIAAEKAKQDEEKAQTQLVHNETAALNEKNLETAQVEPKTQAEEHVWQTSNIEYGHIYQMDQF</sequence>
<evidence type="ECO:0000313" key="1">
    <source>
        <dbReference type="Proteomes" id="UP000887574"/>
    </source>
</evidence>